<organism evidence="7 8">
    <name type="scientific">Glonium stellatum</name>
    <dbReference type="NCBI Taxonomy" id="574774"/>
    <lineage>
        <taxon>Eukaryota</taxon>
        <taxon>Fungi</taxon>
        <taxon>Dikarya</taxon>
        <taxon>Ascomycota</taxon>
        <taxon>Pezizomycotina</taxon>
        <taxon>Dothideomycetes</taxon>
        <taxon>Pleosporomycetidae</taxon>
        <taxon>Gloniales</taxon>
        <taxon>Gloniaceae</taxon>
        <taxon>Glonium</taxon>
    </lineage>
</organism>
<protein>
    <submittedName>
        <fullName evidence="7">FAD/NAD(P)-binding domain-containing protein</fullName>
    </submittedName>
</protein>
<feature type="domain" description="FAD-binding" evidence="6">
    <location>
        <begin position="162"/>
        <end position="226"/>
    </location>
</feature>
<keyword evidence="8" id="KW-1185">Reference proteome</keyword>
<dbReference type="InterPro" id="IPR036188">
    <property type="entry name" value="FAD/NAD-bd_sf"/>
</dbReference>
<dbReference type="OrthoDB" id="47494at2759"/>
<keyword evidence="5" id="KW-0503">Monooxygenase</keyword>
<evidence type="ECO:0000256" key="2">
    <source>
        <dbReference type="ARBA" id="ARBA00022630"/>
    </source>
</evidence>
<reference evidence="7 8" key="1">
    <citation type="journal article" date="2016" name="Nat. Commun.">
        <title>Ectomycorrhizal ecology is imprinted in the genome of the dominant symbiotic fungus Cenococcum geophilum.</title>
        <authorList>
            <consortium name="DOE Joint Genome Institute"/>
            <person name="Peter M."/>
            <person name="Kohler A."/>
            <person name="Ohm R.A."/>
            <person name="Kuo A."/>
            <person name="Krutzmann J."/>
            <person name="Morin E."/>
            <person name="Arend M."/>
            <person name="Barry K.W."/>
            <person name="Binder M."/>
            <person name="Choi C."/>
            <person name="Clum A."/>
            <person name="Copeland A."/>
            <person name="Grisel N."/>
            <person name="Haridas S."/>
            <person name="Kipfer T."/>
            <person name="LaButti K."/>
            <person name="Lindquist E."/>
            <person name="Lipzen A."/>
            <person name="Maire R."/>
            <person name="Meier B."/>
            <person name="Mihaltcheva S."/>
            <person name="Molinier V."/>
            <person name="Murat C."/>
            <person name="Poggeler S."/>
            <person name="Quandt C.A."/>
            <person name="Sperisen C."/>
            <person name="Tritt A."/>
            <person name="Tisserant E."/>
            <person name="Crous P.W."/>
            <person name="Henrissat B."/>
            <person name="Nehls U."/>
            <person name="Egli S."/>
            <person name="Spatafora J.W."/>
            <person name="Grigoriev I.V."/>
            <person name="Martin F.M."/>
        </authorList>
    </citation>
    <scope>NUCLEOTIDE SEQUENCE [LARGE SCALE GENOMIC DNA]</scope>
    <source>
        <strain evidence="7 8">CBS 207.34</strain>
    </source>
</reference>
<dbReference type="Pfam" id="PF01494">
    <property type="entry name" value="FAD_binding_3"/>
    <property type="match status" value="1"/>
</dbReference>
<gene>
    <name evidence="7" type="ORF">AOQ84DRAFT_294227</name>
</gene>
<comment type="cofactor">
    <cofactor evidence="1">
        <name>FAD</name>
        <dbReference type="ChEBI" id="CHEBI:57692"/>
    </cofactor>
</comment>
<evidence type="ECO:0000256" key="4">
    <source>
        <dbReference type="ARBA" id="ARBA00023002"/>
    </source>
</evidence>
<evidence type="ECO:0000313" key="8">
    <source>
        <dbReference type="Proteomes" id="UP000250140"/>
    </source>
</evidence>
<dbReference type="GO" id="GO:0004497">
    <property type="term" value="F:monooxygenase activity"/>
    <property type="evidence" value="ECO:0007669"/>
    <property type="project" value="UniProtKB-KW"/>
</dbReference>
<evidence type="ECO:0000313" key="7">
    <source>
        <dbReference type="EMBL" id="OCL07891.1"/>
    </source>
</evidence>
<dbReference type="AlphaFoldDB" id="A0A8E2EZS1"/>
<evidence type="ECO:0000256" key="1">
    <source>
        <dbReference type="ARBA" id="ARBA00001974"/>
    </source>
</evidence>
<dbReference type="EMBL" id="KV749768">
    <property type="protein sequence ID" value="OCL07891.1"/>
    <property type="molecule type" value="Genomic_DNA"/>
</dbReference>
<dbReference type="SUPFAM" id="SSF51905">
    <property type="entry name" value="FAD/NAD(P)-binding domain"/>
    <property type="match status" value="1"/>
</dbReference>
<feature type="non-terminal residue" evidence="7">
    <location>
        <position position="267"/>
    </location>
</feature>
<dbReference type="Gene3D" id="3.50.50.60">
    <property type="entry name" value="FAD/NAD(P)-binding domain"/>
    <property type="match status" value="1"/>
</dbReference>
<keyword evidence="3" id="KW-0274">FAD</keyword>
<dbReference type="PANTHER" id="PTHR47178">
    <property type="entry name" value="MONOOXYGENASE, FAD-BINDING"/>
    <property type="match status" value="1"/>
</dbReference>
<evidence type="ECO:0000259" key="6">
    <source>
        <dbReference type="Pfam" id="PF01494"/>
    </source>
</evidence>
<dbReference type="PRINTS" id="PR00420">
    <property type="entry name" value="RNGMNOXGNASE"/>
</dbReference>
<proteinExistence type="predicted"/>
<accession>A0A8E2EZS1</accession>
<sequence>KVVAVFADGTRARGDVLVGCDGARSRVREALCGVEGAAVTALPVWMINFTQGYGAEQARHVRSLNPVFATSVHPELEMMFWLSIQDVPDPEKPETWIFQLLISWLDNPIPEAENNDAGRLAFVRRVSEQWAEPWKSAGLWVKEGTRIPLDQGTCWERATPWDNRKGRMTLCGDAAHPMPPHRGQGLNVAIQDASLFAAAIIEAASGAKSLSEAIDAYDKEMFERGTKEMKISVAQSKAIHKWETLMESPLAKIGMRQTKKAETGVAE</sequence>
<name>A0A8E2EZS1_9PEZI</name>
<dbReference type="PANTHER" id="PTHR47178:SF2">
    <property type="entry name" value="FAD-BINDING DOMAIN-CONTAINING PROTEIN"/>
    <property type="match status" value="1"/>
</dbReference>
<keyword evidence="4" id="KW-0560">Oxidoreductase</keyword>
<dbReference type="InterPro" id="IPR002938">
    <property type="entry name" value="FAD-bd"/>
</dbReference>
<dbReference type="Proteomes" id="UP000250140">
    <property type="component" value="Unassembled WGS sequence"/>
</dbReference>
<evidence type="ECO:0000256" key="3">
    <source>
        <dbReference type="ARBA" id="ARBA00022827"/>
    </source>
</evidence>
<keyword evidence="2" id="KW-0285">Flavoprotein</keyword>
<dbReference type="GO" id="GO:0071949">
    <property type="term" value="F:FAD binding"/>
    <property type="evidence" value="ECO:0007669"/>
    <property type="project" value="InterPro"/>
</dbReference>
<evidence type="ECO:0000256" key="5">
    <source>
        <dbReference type="ARBA" id="ARBA00023033"/>
    </source>
</evidence>